<name>A0ABU3LIW2_9FLAO</name>
<evidence type="ECO:0000313" key="3">
    <source>
        <dbReference type="EMBL" id="MDT7833553.1"/>
    </source>
</evidence>
<keyword evidence="1" id="KW-0732">Signal</keyword>
<feature type="signal peptide" evidence="1">
    <location>
        <begin position="1"/>
        <end position="20"/>
    </location>
</feature>
<dbReference type="Gene3D" id="2.60.130.10">
    <property type="entry name" value="Aromatic compound dioxygenase"/>
    <property type="match status" value="1"/>
</dbReference>
<evidence type="ECO:0000256" key="1">
    <source>
        <dbReference type="SAM" id="SignalP"/>
    </source>
</evidence>
<keyword evidence="4" id="KW-1185">Reference proteome</keyword>
<protein>
    <recommendedName>
        <fullName evidence="2">Intradiol ring-cleavage dioxygenases domain-containing protein</fullName>
    </recommendedName>
</protein>
<dbReference type="SUPFAM" id="SSF49482">
    <property type="entry name" value="Aromatic compound dioxygenase"/>
    <property type="match status" value="1"/>
</dbReference>
<gene>
    <name evidence="3" type="ORF">RQM59_14295</name>
</gene>
<feature type="chain" id="PRO_5045450680" description="Intradiol ring-cleavage dioxygenases domain-containing protein" evidence="1">
    <location>
        <begin position="21"/>
        <end position="192"/>
    </location>
</feature>
<dbReference type="PROSITE" id="PS51257">
    <property type="entry name" value="PROKAR_LIPOPROTEIN"/>
    <property type="match status" value="1"/>
</dbReference>
<dbReference type="Pfam" id="PF00775">
    <property type="entry name" value="Dioxygenase_C"/>
    <property type="match status" value="1"/>
</dbReference>
<dbReference type="InterPro" id="IPR000627">
    <property type="entry name" value="Intradiol_dOase_C"/>
</dbReference>
<organism evidence="3 4">
    <name type="scientific">Asprobacillus argus</name>
    <dbReference type="NCBI Taxonomy" id="3076534"/>
    <lineage>
        <taxon>Bacteria</taxon>
        <taxon>Pseudomonadati</taxon>
        <taxon>Bacteroidota</taxon>
        <taxon>Flavobacteriia</taxon>
        <taxon>Flavobacteriales</taxon>
        <taxon>Flavobacteriaceae</taxon>
        <taxon>Asprobacillus</taxon>
    </lineage>
</organism>
<proteinExistence type="predicted"/>
<evidence type="ECO:0000259" key="2">
    <source>
        <dbReference type="Pfam" id="PF00775"/>
    </source>
</evidence>
<dbReference type="InterPro" id="IPR015889">
    <property type="entry name" value="Intradiol_dOase_core"/>
</dbReference>
<evidence type="ECO:0000313" key="4">
    <source>
        <dbReference type="Proteomes" id="UP001257277"/>
    </source>
</evidence>
<accession>A0ABU3LIW2</accession>
<feature type="domain" description="Intradiol ring-cleavage dioxygenases" evidence="2">
    <location>
        <begin position="45"/>
        <end position="188"/>
    </location>
</feature>
<reference evidence="3 4" key="1">
    <citation type="submission" date="2023-09" db="EMBL/GenBank/DDBJ databases">
        <title>Novel taxa isolated from Blanes Bay.</title>
        <authorList>
            <person name="Rey-Velasco X."/>
            <person name="Lucena T."/>
        </authorList>
    </citation>
    <scope>NUCLEOTIDE SEQUENCE [LARGE SCALE GENOMIC DNA]</scope>
    <source>
        <strain evidence="3 4">S356</strain>
    </source>
</reference>
<dbReference type="EMBL" id="JAVTTO010000007">
    <property type="protein sequence ID" value="MDT7833553.1"/>
    <property type="molecule type" value="Genomic_DNA"/>
</dbReference>
<dbReference type="RefSeq" id="WP_349242806.1">
    <property type="nucleotide sequence ID" value="NZ_JAVTTO010000007.1"/>
</dbReference>
<comment type="caution">
    <text evidence="3">The sequence shown here is derived from an EMBL/GenBank/DDBJ whole genome shotgun (WGS) entry which is preliminary data.</text>
</comment>
<dbReference type="Proteomes" id="UP001257277">
    <property type="component" value="Unassembled WGS sequence"/>
</dbReference>
<sequence>MKRYLGLLGVLFFISCTAQQAKFDKVTAEEEVVLKEFQNVPNSASLQMTKASEPGETMMLCLTFVDKQTKTPLQNQKVLLYQTSNDGNYNPEVSGDEKTARIRGEGFTDTKGRLYIKTILPGSYATSGDNRHIHTQVFGARPEAYDMHFKQYTSARMKRFIQSRDQFFLVDLKHNAEGKLIGFLTIEVKNPK</sequence>